<organism evidence="1 2">
    <name type="scientific">Roseibium hamelinense</name>
    <dbReference type="NCBI Taxonomy" id="150831"/>
    <lineage>
        <taxon>Bacteria</taxon>
        <taxon>Pseudomonadati</taxon>
        <taxon>Pseudomonadota</taxon>
        <taxon>Alphaproteobacteria</taxon>
        <taxon>Hyphomicrobiales</taxon>
        <taxon>Stappiaceae</taxon>
        <taxon>Roseibium</taxon>
    </lineage>
</organism>
<dbReference type="AlphaFoldDB" id="A0A562SNN1"/>
<keyword evidence="2" id="KW-1185">Reference proteome</keyword>
<gene>
    <name evidence="1" type="ORF">JM93_03636</name>
</gene>
<sequence>MAMNQETATKTAWPSGVQNRGRKLYNMHRWMAVAVYSLLLLVVGSEAQGRQRALDSYFDCGHFISFVSRVNGPDWNWSETKNAIRTFKEIDRREIEYLYTSCYAILLDVIAKKGTQEQFHILKQQMALVSVTEGDLILIKHIPDKILKDPKIRHLLANYIQYVTDRLQVILLTGDVVRKNTIAYNCLQDIGISELCVKILRKEYGRFRSARVEKEIQELFRPAYDRPDPFISTSTQ</sequence>
<accession>A0A562SNN1</accession>
<reference evidence="1 2" key="1">
    <citation type="submission" date="2019-07" db="EMBL/GenBank/DDBJ databases">
        <title>Genomic Encyclopedia of Archaeal and Bacterial Type Strains, Phase II (KMG-II): from individual species to whole genera.</title>
        <authorList>
            <person name="Goeker M."/>
        </authorList>
    </citation>
    <scope>NUCLEOTIDE SEQUENCE [LARGE SCALE GENOMIC DNA]</scope>
    <source>
        <strain evidence="1 2">ATCC BAA-252</strain>
    </source>
</reference>
<dbReference type="Proteomes" id="UP000320593">
    <property type="component" value="Unassembled WGS sequence"/>
</dbReference>
<protein>
    <submittedName>
        <fullName evidence="1">Uncharacterized protein</fullName>
    </submittedName>
</protein>
<proteinExistence type="predicted"/>
<comment type="caution">
    <text evidence="1">The sequence shown here is derived from an EMBL/GenBank/DDBJ whole genome shotgun (WGS) entry which is preliminary data.</text>
</comment>
<name>A0A562SNN1_9HYPH</name>
<evidence type="ECO:0000313" key="2">
    <source>
        <dbReference type="Proteomes" id="UP000320593"/>
    </source>
</evidence>
<dbReference type="EMBL" id="VLLF01000009">
    <property type="protein sequence ID" value="TWI82286.1"/>
    <property type="molecule type" value="Genomic_DNA"/>
</dbReference>
<evidence type="ECO:0000313" key="1">
    <source>
        <dbReference type="EMBL" id="TWI82286.1"/>
    </source>
</evidence>